<evidence type="ECO:0000256" key="1">
    <source>
        <dbReference type="ARBA" id="ARBA00022741"/>
    </source>
</evidence>
<evidence type="ECO:0000256" key="3">
    <source>
        <dbReference type="SAM" id="MobiDB-lite"/>
    </source>
</evidence>
<feature type="region of interest" description="Disordered" evidence="3">
    <location>
        <begin position="23"/>
        <end position="48"/>
    </location>
</feature>
<dbReference type="InterPro" id="IPR036388">
    <property type="entry name" value="WH-like_DNA-bd_sf"/>
</dbReference>
<dbReference type="InterPro" id="IPR000792">
    <property type="entry name" value="Tscrpt_reg_LuxR_C"/>
</dbReference>
<keyword evidence="1" id="KW-0547">Nucleotide-binding</keyword>
<evidence type="ECO:0000256" key="2">
    <source>
        <dbReference type="ARBA" id="ARBA00022840"/>
    </source>
</evidence>
<dbReference type="CDD" id="cd06170">
    <property type="entry name" value="LuxR_C_like"/>
    <property type="match status" value="1"/>
</dbReference>
<evidence type="ECO:0000313" key="5">
    <source>
        <dbReference type="EMBL" id="MCV7229822.1"/>
    </source>
</evidence>
<dbReference type="SUPFAM" id="SSF46894">
    <property type="entry name" value="C-terminal effector domain of the bipartite response regulators"/>
    <property type="match status" value="1"/>
</dbReference>
<dbReference type="SMART" id="SM00421">
    <property type="entry name" value="HTH_LUXR"/>
    <property type="match status" value="1"/>
</dbReference>
<dbReference type="PROSITE" id="PS50043">
    <property type="entry name" value="HTH_LUXR_2"/>
    <property type="match status" value="1"/>
</dbReference>
<dbReference type="Pfam" id="PF13191">
    <property type="entry name" value="AAA_16"/>
    <property type="match status" value="1"/>
</dbReference>
<sequence>MATALQGAKGDDGMLMATEGRAAQVDDEGDHPPPGKIRAAGRPPRLATPGVALRGRAEQLSLIDRLLDAAQDGNGSVLVIEGPPGIGKSRLVEEVLLRARRAGARPLSGKAYEDQQTVPFAPLFEAIIRTEPPLCDGEVLRQFSSTAGTPFWALHDLQEAIAEAAALTPLAICLDDVHWADAGTTVALQSLVAGLARSPVVWTFAMRSAGGRPEVRDAVNAIMAGRGTAAHHVSLGAVDVAAVGEIAGDVVGARIDESVIEMAGLAHGNPFLILETLRGLHEEDRIRVSGGRAMITGRGLPQRLAATMQQRLERLSPAARRIVHVASILPEKFSTELLARALGHSAAQMVEGLDEAARGDLLTEEGGQFRFRHDLLRRAAQQTLPRPLRRAMEREAATLLLELGAAPEEVAVQLARSADVGDLAAVASLRQAARTLSNSDPSGAADLSQRALDLLHLSDGIHATVVGETVFLLNHASRFAEAELLATSTLSGDVPAEDEAQIRLGLSIASSYWPGQRADQNRRALQLTGVSAVTRAQNQGWLAYNLANDGLPDEALDAAHHALRAAEETNDLQTRLIAESALITVECAAGYEQRCLERASNLLPLLRTTEAGVLGVVASSTRISALIATGHLAEAQDAISGDLNHAQRLHNPAGERVFKSRQALCDFAAGRLQSARDSLTERLPEGTGVRQESVGGRSGLMILGAIAAHTDDRALHRQVGIAARQGLDGGPAVRRESMITLAHAAWQRGNLAEAARWLGEDVTLLTPPTWPMDLDYVILAARVARSSSDAGLRQRVVAALDVLTRDHRQGTLYGAVALHARGLIEDDRDALETSMGMLADSSRPLLHAGAAEDLGREIAKAGDRDLAARRLGLAFDVYAAHGATADARRTAQQLSSLGVQRRVVRRRTRTGWDSLTDSELRVLELVADGATNREAAQAVGVSPHTINTQLRNVFTKLGIHSRAELIRQARGR</sequence>
<accession>A0ABT3CK68</accession>
<evidence type="ECO:0000259" key="4">
    <source>
        <dbReference type="PROSITE" id="PS50043"/>
    </source>
</evidence>
<evidence type="ECO:0000313" key="6">
    <source>
        <dbReference type="Proteomes" id="UP001526201"/>
    </source>
</evidence>
<keyword evidence="2" id="KW-0067">ATP-binding</keyword>
<dbReference type="SUPFAM" id="SSF52540">
    <property type="entry name" value="P-loop containing nucleoside triphosphate hydrolases"/>
    <property type="match status" value="1"/>
</dbReference>
<dbReference type="InterPro" id="IPR016032">
    <property type="entry name" value="Sig_transdc_resp-reg_C-effctor"/>
</dbReference>
<dbReference type="Proteomes" id="UP001526201">
    <property type="component" value="Unassembled WGS sequence"/>
</dbReference>
<dbReference type="PRINTS" id="PR00038">
    <property type="entry name" value="HTHLUXR"/>
</dbReference>
<dbReference type="EMBL" id="JACKTY010000047">
    <property type="protein sequence ID" value="MCV7229822.1"/>
    <property type="molecule type" value="Genomic_DNA"/>
</dbReference>
<reference evidence="5 6" key="1">
    <citation type="journal article" date="2022" name="BMC Genomics">
        <title>Comparative genome analysis of mycobacteria focusing on tRNA and non-coding RNA.</title>
        <authorList>
            <person name="Behra P.R.K."/>
            <person name="Pettersson B.M.F."/>
            <person name="Ramesh M."/>
            <person name="Das S."/>
            <person name="Dasgupta S."/>
            <person name="Kirsebom L.A."/>
        </authorList>
    </citation>
    <scope>NUCLEOTIDE SEQUENCE [LARGE SCALE GENOMIC DNA]</scope>
    <source>
        <strain evidence="5 6">DSM 44078</strain>
    </source>
</reference>
<name>A0ABT3CK68_9MYCO</name>
<feature type="domain" description="HTH luxR-type" evidence="4">
    <location>
        <begin position="908"/>
        <end position="972"/>
    </location>
</feature>
<comment type="caution">
    <text evidence="5">The sequence shown here is derived from an EMBL/GenBank/DDBJ whole genome shotgun (WGS) entry which is preliminary data.</text>
</comment>
<proteinExistence type="predicted"/>
<dbReference type="InterPro" id="IPR027417">
    <property type="entry name" value="P-loop_NTPase"/>
</dbReference>
<dbReference type="InterPro" id="IPR041664">
    <property type="entry name" value="AAA_16"/>
</dbReference>
<dbReference type="Pfam" id="PF00196">
    <property type="entry name" value="GerE"/>
    <property type="match status" value="1"/>
</dbReference>
<dbReference type="PANTHER" id="PTHR16305">
    <property type="entry name" value="TESTICULAR SOLUBLE ADENYLYL CYCLASE"/>
    <property type="match status" value="1"/>
</dbReference>
<gene>
    <name evidence="5" type="ORF">H7J73_27825</name>
</gene>
<organism evidence="5 6">
    <name type="scientific">Mycolicibacterium komossense</name>
    <dbReference type="NCBI Taxonomy" id="1779"/>
    <lineage>
        <taxon>Bacteria</taxon>
        <taxon>Bacillati</taxon>
        <taxon>Actinomycetota</taxon>
        <taxon>Actinomycetes</taxon>
        <taxon>Mycobacteriales</taxon>
        <taxon>Mycobacteriaceae</taxon>
        <taxon>Mycolicibacterium</taxon>
    </lineage>
</organism>
<keyword evidence="6" id="KW-1185">Reference proteome</keyword>
<dbReference type="PANTHER" id="PTHR16305:SF35">
    <property type="entry name" value="TRANSCRIPTIONAL ACTIVATOR DOMAIN"/>
    <property type="match status" value="1"/>
</dbReference>
<dbReference type="Gene3D" id="1.10.10.10">
    <property type="entry name" value="Winged helix-like DNA-binding domain superfamily/Winged helix DNA-binding domain"/>
    <property type="match status" value="1"/>
</dbReference>
<protein>
    <submittedName>
        <fullName evidence="5">AAA family ATPase</fullName>
    </submittedName>
</protein>
<dbReference type="RefSeq" id="WP_264071092.1">
    <property type="nucleotide sequence ID" value="NZ_JACKTY010000047.1"/>
</dbReference>